<dbReference type="EMBL" id="BAABCP010000001">
    <property type="protein sequence ID" value="GAA3932024.1"/>
    <property type="molecule type" value="Genomic_DNA"/>
</dbReference>
<dbReference type="InterPro" id="IPR001845">
    <property type="entry name" value="HTH_ArsR_DNA-bd_dom"/>
</dbReference>
<dbReference type="CDD" id="cd00090">
    <property type="entry name" value="HTH_ARSR"/>
    <property type="match status" value="1"/>
</dbReference>
<protein>
    <submittedName>
        <fullName evidence="2">Helix-turn-helix domain-containing protein</fullName>
    </submittedName>
</protein>
<accession>A0ABP7N0K3</accession>
<evidence type="ECO:0000259" key="1">
    <source>
        <dbReference type="SMART" id="SM00418"/>
    </source>
</evidence>
<evidence type="ECO:0000313" key="3">
    <source>
        <dbReference type="Proteomes" id="UP001501591"/>
    </source>
</evidence>
<comment type="caution">
    <text evidence="2">The sequence shown here is derived from an EMBL/GenBank/DDBJ whole genome shotgun (WGS) entry which is preliminary data.</text>
</comment>
<dbReference type="InterPro" id="IPR036388">
    <property type="entry name" value="WH-like_DNA-bd_sf"/>
</dbReference>
<dbReference type="SMART" id="SM00418">
    <property type="entry name" value="HTH_ARSR"/>
    <property type="match status" value="1"/>
</dbReference>
<evidence type="ECO:0000313" key="2">
    <source>
        <dbReference type="EMBL" id="GAA3932024.1"/>
    </source>
</evidence>
<dbReference type="Proteomes" id="UP001501591">
    <property type="component" value="Unassembled WGS sequence"/>
</dbReference>
<reference evidence="3" key="1">
    <citation type="journal article" date="2019" name="Int. J. Syst. Evol. Microbiol.">
        <title>The Global Catalogue of Microorganisms (GCM) 10K type strain sequencing project: providing services to taxonomists for standard genome sequencing and annotation.</title>
        <authorList>
            <consortium name="The Broad Institute Genomics Platform"/>
            <consortium name="The Broad Institute Genome Sequencing Center for Infectious Disease"/>
            <person name="Wu L."/>
            <person name="Ma J."/>
        </authorList>
    </citation>
    <scope>NUCLEOTIDE SEQUENCE [LARGE SCALE GENOMIC DNA]</scope>
    <source>
        <strain evidence="3">JCM 17024</strain>
    </source>
</reference>
<dbReference type="Gene3D" id="1.10.10.10">
    <property type="entry name" value="Winged helix-like DNA-binding domain superfamily/Winged helix DNA-binding domain"/>
    <property type="match status" value="1"/>
</dbReference>
<proteinExistence type="predicted"/>
<dbReference type="SUPFAM" id="SSF46785">
    <property type="entry name" value="Winged helix' DNA-binding domain"/>
    <property type="match status" value="1"/>
</dbReference>
<keyword evidence="3" id="KW-1185">Reference proteome</keyword>
<organism evidence="2 3">
    <name type="scientific">Microbacterium soli</name>
    <dbReference type="NCBI Taxonomy" id="446075"/>
    <lineage>
        <taxon>Bacteria</taxon>
        <taxon>Bacillati</taxon>
        <taxon>Actinomycetota</taxon>
        <taxon>Actinomycetes</taxon>
        <taxon>Micrococcales</taxon>
        <taxon>Microbacteriaceae</taxon>
        <taxon>Microbacterium</taxon>
    </lineage>
</organism>
<sequence length="128" mass="14193">MAQFIHQFNYYRTVSGPIMLSHPEPEDFTLSAVLKALGDPERLAIVAQLVAGPQDIGECFRENPAVPKSTRSHLMKVLREAGIIRNEPSPSGPGRRVRLRRDDLQARFPGLLDSILANVEDGAVFSTR</sequence>
<dbReference type="InterPro" id="IPR011991">
    <property type="entry name" value="ArsR-like_HTH"/>
</dbReference>
<name>A0ABP7N0K3_9MICO</name>
<dbReference type="PRINTS" id="PR00778">
    <property type="entry name" value="HTHARSR"/>
</dbReference>
<dbReference type="InterPro" id="IPR036390">
    <property type="entry name" value="WH_DNA-bd_sf"/>
</dbReference>
<feature type="domain" description="HTH arsR-type" evidence="1">
    <location>
        <begin position="32"/>
        <end position="113"/>
    </location>
</feature>
<gene>
    <name evidence="2" type="ORF">GCM10022383_08240</name>
</gene>